<dbReference type="Proteomes" id="UP001473302">
    <property type="component" value="Unassembled WGS sequence"/>
</dbReference>
<gene>
    <name evidence="1" type="ORF">MFLAVUS_007269</name>
</gene>
<protein>
    <submittedName>
        <fullName evidence="1">Uncharacterized protein</fullName>
    </submittedName>
</protein>
<dbReference type="InterPro" id="IPR036514">
    <property type="entry name" value="SGNH_hydro_sf"/>
</dbReference>
<proteinExistence type="predicted"/>
<dbReference type="Pfam" id="PF00657">
    <property type="entry name" value="Lipase_GDSL"/>
    <property type="match status" value="1"/>
</dbReference>
<dbReference type="InterPro" id="IPR038885">
    <property type="entry name" value="PLB1"/>
</dbReference>
<reference evidence="1 2" key="1">
    <citation type="submission" date="2024-04" db="EMBL/GenBank/DDBJ databases">
        <title>genome sequences of Mucor flavus KT1a and Helicostylum pulchrum KT1b strains isolated from the surface of a dry-aged beef.</title>
        <authorList>
            <person name="Toyotome T."/>
            <person name="Hosono M."/>
            <person name="Torimaru M."/>
            <person name="Fukuda K."/>
            <person name="Mikami N."/>
        </authorList>
    </citation>
    <scope>NUCLEOTIDE SEQUENCE [LARGE SCALE GENOMIC DNA]</scope>
    <source>
        <strain evidence="1 2">KT1a</strain>
    </source>
</reference>
<comment type="caution">
    <text evidence="1">The sequence shown here is derived from an EMBL/GenBank/DDBJ whole genome shotgun (WGS) entry which is preliminary data.</text>
</comment>
<dbReference type="EMBL" id="BAABUK010000018">
    <property type="protein sequence ID" value="GAA5813782.1"/>
    <property type="molecule type" value="Genomic_DNA"/>
</dbReference>
<organism evidence="1 2">
    <name type="scientific">Mucor flavus</name>
    <dbReference type="NCBI Taxonomy" id="439312"/>
    <lineage>
        <taxon>Eukaryota</taxon>
        <taxon>Fungi</taxon>
        <taxon>Fungi incertae sedis</taxon>
        <taxon>Mucoromycota</taxon>
        <taxon>Mucoromycotina</taxon>
        <taxon>Mucoromycetes</taxon>
        <taxon>Mucorales</taxon>
        <taxon>Mucorineae</taxon>
        <taxon>Mucoraceae</taxon>
        <taxon>Mucor</taxon>
    </lineage>
</organism>
<dbReference type="InterPro" id="IPR001087">
    <property type="entry name" value="GDSL"/>
</dbReference>
<dbReference type="PANTHER" id="PTHR21325">
    <property type="entry name" value="PHOSPHOLIPASE B, PLB1"/>
    <property type="match status" value="1"/>
</dbReference>
<evidence type="ECO:0000313" key="1">
    <source>
        <dbReference type="EMBL" id="GAA5813782.1"/>
    </source>
</evidence>
<dbReference type="SUPFAM" id="SSF52266">
    <property type="entry name" value="SGNH hydrolase"/>
    <property type="match status" value="1"/>
</dbReference>
<dbReference type="PANTHER" id="PTHR21325:SF31">
    <property type="entry name" value="GH22081P-RELATED"/>
    <property type="match status" value="1"/>
</dbReference>
<name>A0ABP9Z3T8_9FUNG</name>
<sequence length="391" mass="43750">MVSFRLPQISHVLLFTTCNAILFNSVFALTATDISECPPIPRHSPPTSVHDLRADDIRVIAALGDSVTAGLVAKNVNTTYLTKDQFVEYRGLSWIMGGDKGAASLANYFKNFQPDLYGSSTGDKPARLCEETFFCLDSRHDPSVDVLNAAQSGATSNELPEQVDYLTEQIGLHTEHATSWKLVNLFIGFNDASVSCLPGKSAEQYKANVKNSLIRLFEKVDYVLVNIVGIMQYNDLVHITDKVPGYKKRFQGNTTDLLNFECYCCRHPDGGIKFIGERVKEYNRVLAEVAEELSGSVFNDLMSPFKGKARKNVSVVFQPMNPIIATVPPHSLSNVDGYHPNTIGYTYLSKALWNQLYLPKDRKARIDVFNASRPVYCPTEHDRIRTHQRIM</sequence>
<accession>A0ABP9Z3T8</accession>
<evidence type="ECO:0000313" key="2">
    <source>
        <dbReference type="Proteomes" id="UP001473302"/>
    </source>
</evidence>
<keyword evidence="2" id="KW-1185">Reference proteome</keyword>
<dbReference type="Gene3D" id="3.40.50.1110">
    <property type="entry name" value="SGNH hydrolase"/>
    <property type="match status" value="1"/>
</dbReference>